<evidence type="ECO:0000313" key="2">
    <source>
        <dbReference type="Proteomes" id="UP000308600"/>
    </source>
</evidence>
<gene>
    <name evidence="1" type="ORF">BDN72DRAFT_866973</name>
</gene>
<protein>
    <submittedName>
        <fullName evidence="1">MFS general substrate transporter</fullName>
    </submittedName>
</protein>
<accession>A0ACD3BHR4</accession>
<dbReference type="EMBL" id="ML208259">
    <property type="protein sequence ID" value="TFK77206.1"/>
    <property type="molecule type" value="Genomic_DNA"/>
</dbReference>
<name>A0ACD3BHR4_9AGAR</name>
<reference evidence="1 2" key="1">
    <citation type="journal article" date="2019" name="Nat. Ecol. Evol.">
        <title>Megaphylogeny resolves global patterns of mushroom evolution.</title>
        <authorList>
            <person name="Varga T."/>
            <person name="Krizsan K."/>
            <person name="Foldi C."/>
            <person name="Dima B."/>
            <person name="Sanchez-Garcia M."/>
            <person name="Sanchez-Ramirez S."/>
            <person name="Szollosi G.J."/>
            <person name="Szarkandi J.G."/>
            <person name="Papp V."/>
            <person name="Albert L."/>
            <person name="Andreopoulos W."/>
            <person name="Angelini C."/>
            <person name="Antonin V."/>
            <person name="Barry K.W."/>
            <person name="Bougher N.L."/>
            <person name="Buchanan P."/>
            <person name="Buyck B."/>
            <person name="Bense V."/>
            <person name="Catcheside P."/>
            <person name="Chovatia M."/>
            <person name="Cooper J."/>
            <person name="Damon W."/>
            <person name="Desjardin D."/>
            <person name="Finy P."/>
            <person name="Geml J."/>
            <person name="Haridas S."/>
            <person name="Hughes K."/>
            <person name="Justo A."/>
            <person name="Karasinski D."/>
            <person name="Kautmanova I."/>
            <person name="Kiss B."/>
            <person name="Kocsube S."/>
            <person name="Kotiranta H."/>
            <person name="LaButti K.M."/>
            <person name="Lechner B.E."/>
            <person name="Liimatainen K."/>
            <person name="Lipzen A."/>
            <person name="Lukacs Z."/>
            <person name="Mihaltcheva S."/>
            <person name="Morgado L.N."/>
            <person name="Niskanen T."/>
            <person name="Noordeloos M.E."/>
            <person name="Ohm R.A."/>
            <person name="Ortiz-Santana B."/>
            <person name="Ovrebo C."/>
            <person name="Racz N."/>
            <person name="Riley R."/>
            <person name="Savchenko A."/>
            <person name="Shiryaev A."/>
            <person name="Soop K."/>
            <person name="Spirin V."/>
            <person name="Szebenyi C."/>
            <person name="Tomsovsky M."/>
            <person name="Tulloss R.E."/>
            <person name="Uehling J."/>
            <person name="Grigoriev I.V."/>
            <person name="Vagvolgyi C."/>
            <person name="Papp T."/>
            <person name="Martin F.M."/>
            <person name="Miettinen O."/>
            <person name="Hibbett D.S."/>
            <person name="Nagy L.G."/>
        </authorList>
    </citation>
    <scope>NUCLEOTIDE SEQUENCE [LARGE SCALE GENOMIC DNA]</scope>
    <source>
        <strain evidence="1 2">NL-1719</strain>
    </source>
</reference>
<organism evidence="1 2">
    <name type="scientific">Pluteus cervinus</name>
    <dbReference type="NCBI Taxonomy" id="181527"/>
    <lineage>
        <taxon>Eukaryota</taxon>
        <taxon>Fungi</taxon>
        <taxon>Dikarya</taxon>
        <taxon>Basidiomycota</taxon>
        <taxon>Agaricomycotina</taxon>
        <taxon>Agaricomycetes</taxon>
        <taxon>Agaricomycetidae</taxon>
        <taxon>Agaricales</taxon>
        <taxon>Pluteineae</taxon>
        <taxon>Pluteaceae</taxon>
        <taxon>Pluteus</taxon>
    </lineage>
</organism>
<keyword evidence="2" id="KW-1185">Reference proteome</keyword>
<proteinExistence type="predicted"/>
<dbReference type="Proteomes" id="UP000308600">
    <property type="component" value="Unassembled WGS sequence"/>
</dbReference>
<evidence type="ECO:0000313" key="1">
    <source>
        <dbReference type="EMBL" id="TFK77206.1"/>
    </source>
</evidence>
<sequence>MSSNELPTRSERRLVGRKLLYAVSIFASLGVFLFGSDQGYLGYPGPIEVGTMVAVLEVGALVTSIAAGRIGDTVGREGTLVVSGFGVGLLSYLAFLCGCSDFSQRGASACMEFTVNIIGYSSSVWTDYFCSFLEFNLAWRIPLFVQCVTGAILAVGSFFVPESPRWLIDTRQEATGMRIIADLHGGDIHDPRAVAEFEEIRSKVCEEREFEEGRSYKGMWQKYKRRVLLAMSSQAFAQLIGRDAAILMTGINSLVYVASAVPPWYLVDRWGRRTILMSGAVIVGMVAFSSIGLALVATEVLNVDLPQTPKGVVICVIIYNAAFGWGSVPWLYPPEVLTSTATNWGINFVVGEVTPYLQEVISWRFYPMHGFFCFCSFYPVYPETRGVTPEEMGAVFGKDST</sequence>